<dbReference type="Gene3D" id="1.25.10.10">
    <property type="entry name" value="Leucine-rich Repeat Variant"/>
    <property type="match status" value="1"/>
</dbReference>
<reference evidence="1" key="1">
    <citation type="submission" date="2020-05" db="EMBL/GenBank/DDBJ databases">
        <title>Phylogenomic resolution of chytrid fungi.</title>
        <authorList>
            <person name="Stajich J.E."/>
            <person name="Amses K."/>
            <person name="Simmons R."/>
            <person name="Seto K."/>
            <person name="Myers J."/>
            <person name="Bonds A."/>
            <person name="Quandt C.A."/>
            <person name="Barry K."/>
            <person name="Liu P."/>
            <person name="Grigoriev I."/>
            <person name="Longcore J.E."/>
            <person name="James T.Y."/>
        </authorList>
    </citation>
    <scope>NUCLEOTIDE SEQUENCE</scope>
    <source>
        <strain evidence="1">JEL0318</strain>
    </source>
</reference>
<name>A0AAD5SHV0_9FUNG</name>
<evidence type="ECO:0000313" key="2">
    <source>
        <dbReference type="Proteomes" id="UP001212841"/>
    </source>
</evidence>
<dbReference type="InterPro" id="IPR011989">
    <property type="entry name" value="ARM-like"/>
</dbReference>
<sequence length="106" mass="12010">MPAVADVPSPRPAFTGKVQTIVQSFASRLVSEQSTLYRRKADIINLLAQLVPYVNSRFERINILRIFVQHWRDPDSEVRVTAIKMVQYLGESGIPEVLECLNENAP</sequence>
<dbReference type="InterPro" id="IPR016024">
    <property type="entry name" value="ARM-type_fold"/>
</dbReference>
<gene>
    <name evidence="1" type="ORF">HK097_010884</name>
</gene>
<organism evidence="1 2">
    <name type="scientific">Rhizophlyctis rosea</name>
    <dbReference type="NCBI Taxonomy" id="64517"/>
    <lineage>
        <taxon>Eukaryota</taxon>
        <taxon>Fungi</taxon>
        <taxon>Fungi incertae sedis</taxon>
        <taxon>Chytridiomycota</taxon>
        <taxon>Chytridiomycota incertae sedis</taxon>
        <taxon>Chytridiomycetes</taxon>
        <taxon>Rhizophlyctidales</taxon>
        <taxon>Rhizophlyctidaceae</taxon>
        <taxon>Rhizophlyctis</taxon>
    </lineage>
</organism>
<protein>
    <submittedName>
        <fullName evidence="1">Uncharacterized protein</fullName>
    </submittedName>
</protein>
<keyword evidence="2" id="KW-1185">Reference proteome</keyword>
<feature type="non-terminal residue" evidence="1">
    <location>
        <position position="1"/>
    </location>
</feature>
<dbReference type="SUPFAM" id="SSF48371">
    <property type="entry name" value="ARM repeat"/>
    <property type="match status" value="1"/>
</dbReference>
<dbReference type="EMBL" id="JADGJD010000085">
    <property type="protein sequence ID" value="KAJ3055306.1"/>
    <property type="molecule type" value="Genomic_DNA"/>
</dbReference>
<dbReference type="AlphaFoldDB" id="A0AAD5SHV0"/>
<accession>A0AAD5SHV0</accession>
<proteinExistence type="predicted"/>
<comment type="caution">
    <text evidence="1">The sequence shown here is derived from an EMBL/GenBank/DDBJ whole genome shotgun (WGS) entry which is preliminary data.</text>
</comment>
<dbReference type="Proteomes" id="UP001212841">
    <property type="component" value="Unassembled WGS sequence"/>
</dbReference>
<evidence type="ECO:0000313" key="1">
    <source>
        <dbReference type="EMBL" id="KAJ3055306.1"/>
    </source>
</evidence>